<name>A0A834X844_9FABA</name>
<dbReference type="Proteomes" id="UP000634136">
    <property type="component" value="Unassembled WGS sequence"/>
</dbReference>
<organism evidence="1 2">
    <name type="scientific">Senna tora</name>
    <dbReference type="NCBI Taxonomy" id="362788"/>
    <lineage>
        <taxon>Eukaryota</taxon>
        <taxon>Viridiplantae</taxon>
        <taxon>Streptophyta</taxon>
        <taxon>Embryophyta</taxon>
        <taxon>Tracheophyta</taxon>
        <taxon>Spermatophyta</taxon>
        <taxon>Magnoliopsida</taxon>
        <taxon>eudicotyledons</taxon>
        <taxon>Gunneridae</taxon>
        <taxon>Pentapetalae</taxon>
        <taxon>rosids</taxon>
        <taxon>fabids</taxon>
        <taxon>Fabales</taxon>
        <taxon>Fabaceae</taxon>
        <taxon>Caesalpinioideae</taxon>
        <taxon>Cassia clade</taxon>
        <taxon>Senna</taxon>
    </lineage>
</organism>
<dbReference type="EMBL" id="JAAIUW010000003">
    <property type="protein sequence ID" value="KAF7839143.1"/>
    <property type="molecule type" value="Genomic_DNA"/>
</dbReference>
<accession>A0A834X844</accession>
<keyword evidence="2" id="KW-1185">Reference proteome</keyword>
<comment type="caution">
    <text evidence="1">The sequence shown here is derived from an EMBL/GenBank/DDBJ whole genome shotgun (WGS) entry which is preliminary data.</text>
</comment>
<sequence>MSPDRALNPIKFTKQREAIDLTHFCNNTFDLYFFNSFEIQSRFSVQNVFTHDFTHLQRHHESHSRIKSSRIPK</sequence>
<reference evidence="1" key="1">
    <citation type="submission" date="2020-09" db="EMBL/GenBank/DDBJ databases">
        <title>Genome-Enabled Discovery of Anthraquinone Biosynthesis in Senna tora.</title>
        <authorList>
            <person name="Kang S.-H."/>
            <person name="Pandey R.P."/>
            <person name="Lee C.-M."/>
            <person name="Sim J.-S."/>
            <person name="Jeong J.-T."/>
            <person name="Choi B.-S."/>
            <person name="Jung M."/>
            <person name="Ginzburg D."/>
            <person name="Zhao K."/>
            <person name="Won S.Y."/>
            <person name="Oh T.-J."/>
            <person name="Yu Y."/>
            <person name="Kim N.-H."/>
            <person name="Lee O.R."/>
            <person name="Lee T.-H."/>
            <person name="Bashyal P."/>
            <person name="Kim T.-S."/>
            <person name="Lee W.-H."/>
            <person name="Kawkins C."/>
            <person name="Kim C.-K."/>
            <person name="Kim J.S."/>
            <person name="Ahn B.O."/>
            <person name="Rhee S.Y."/>
            <person name="Sohng J.K."/>
        </authorList>
    </citation>
    <scope>NUCLEOTIDE SEQUENCE</scope>
    <source>
        <tissue evidence="1">Leaf</tissue>
    </source>
</reference>
<protein>
    <submittedName>
        <fullName evidence="1">Uncharacterized protein</fullName>
    </submittedName>
</protein>
<evidence type="ECO:0000313" key="1">
    <source>
        <dbReference type="EMBL" id="KAF7839143.1"/>
    </source>
</evidence>
<proteinExistence type="predicted"/>
<evidence type="ECO:0000313" key="2">
    <source>
        <dbReference type="Proteomes" id="UP000634136"/>
    </source>
</evidence>
<dbReference type="AlphaFoldDB" id="A0A834X844"/>
<gene>
    <name evidence="1" type="ORF">G2W53_007625</name>
</gene>